<gene>
    <name evidence="2" type="ORF">GMDG_07404</name>
</gene>
<feature type="compositionally biased region" description="Basic and acidic residues" evidence="1">
    <location>
        <begin position="64"/>
        <end position="91"/>
    </location>
</feature>
<dbReference type="EMBL" id="GL573389">
    <property type="protein sequence ID" value="ELR05482.1"/>
    <property type="molecule type" value="Genomic_DNA"/>
</dbReference>
<reference evidence="3" key="1">
    <citation type="submission" date="2010-09" db="EMBL/GenBank/DDBJ databases">
        <title>The genome sequence of Geomyces destructans 20631-21.</title>
        <authorList>
            <consortium name="The Broad Institute Genome Sequencing Platform"/>
            <person name="Cuomo C.A."/>
            <person name="Blehert D.S."/>
            <person name="Lorch J.M."/>
            <person name="Young S.K."/>
            <person name="Zeng Q."/>
            <person name="Gargeya S."/>
            <person name="Fitzgerald M."/>
            <person name="Haas B."/>
            <person name="Abouelleil A."/>
            <person name="Alvarado L."/>
            <person name="Arachchi H.M."/>
            <person name="Berlin A."/>
            <person name="Brown A."/>
            <person name="Chapman S.B."/>
            <person name="Chen Z."/>
            <person name="Dunbar C."/>
            <person name="Freedman E."/>
            <person name="Gearin G."/>
            <person name="Gellesch M."/>
            <person name="Goldberg J."/>
            <person name="Griggs A."/>
            <person name="Gujja S."/>
            <person name="Heiman D."/>
            <person name="Howarth C."/>
            <person name="Larson L."/>
            <person name="Lui A."/>
            <person name="MacDonald P.J.P."/>
            <person name="Montmayeur A."/>
            <person name="Murphy C."/>
            <person name="Neiman D."/>
            <person name="Pearson M."/>
            <person name="Priest M."/>
            <person name="Roberts A."/>
            <person name="Saif S."/>
            <person name="Shea T."/>
            <person name="Shenoy N."/>
            <person name="Sisk P."/>
            <person name="Stolte C."/>
            <person name="Sykes S."/>
            <person name="Wortman J."/>
            <person name="Nusbaum C."/>
            <person name="Birren B."/>
        </authorList>
    </citation>
    <scope>NUCLEOTIDE SEQUENCE [LARGE SCALE GENOMIC DNA]</scope>
    <source>
        <strain evidence="3">ATCC MYA-4855 / 20631-21</strain>
    </source>
</reference>
<dbReference type="Proteomes" id="UP000011064">
    <property type="component" value="Unassembled WGS sequence"/>
</dbReference>
<keyword evidence="3" id="KW-1185">Reference proteome</keyword>
<dbReference type="HOGENOM" id="CLU_1518520_0_0_1"/>
<evidence type="ECO:0000313" key="2">
    <source>
        <dbReference type="EMBL" id="ELR05482.1"/>
    </source>
</evidence>
<sequence>MAAEEEAAKKTAEEEAAKDADNENPQMTEEEKAAKKAADEEAAKKAAEEKAAKDADNENPQMTEEEKAAKKAAEEEAAKKAAEDKAAKEPPSDNENDDIVSRLRKGQPISKLKKPISISVEALLSPKQHVVGHKNGFGKPVIILDNKFPHARICRIRTALHMTRVVPTLCCRDVVES</sequence>
<dbReference type="VEuPathDB" id="FungiDB:GMDG_07404"/>
<name>L8FX67_PSED2</name>
<proteinExistence type="predicted"/>
<feature type="compositionally biased region" description="Basic and acidic residues" evidence="1">
    <location>
        <begin position="29"/>
        <end position="56"/>
    </location>
</feature>
<organism evidence="2 3">
    <name type="scientific">Pseudogymnoascus destructans (strain ATCC MYA-4855 / 20631-21)</name>
    <name type="common">Bat white-nose syndrome fungus</name>
    <name type="synonym">Geomyces destructans</name>
    <dbReference type="NCBI Taxonomy" id="658429"/>
    <lineage>
        <taxon>Eukaryota</taxon>
        <taxon>Fungi</taxon>
        <taxon>Dikarya</taxon>
        <taxon>Ascomycota</taxon>
        <taxon>Pezizomycotina</taxon>
        <taxon>Leotiomycetes</taxon>
        <taxon>Thelebolales</taxon>
        <taxon>Thelebolaceae</taxon>
        <taxon>Pseudogymnoascus</taxon>
    </lineage>
</organism>
<dbReference type="OrthoDB" id="3439613at2759"/>
<evidence type="ECO:0000256" key="1">
    <source>
        <dbReference type="SAM" id="MobiDB-lite"/>
    </source>
</evidence>
<dbReference type="InParanoid" id="L8FX67"/>
<feature type="region of interest" description="Disordered" evidence="1">
    <location>
        <begin position="1"/>
        <end position="107"/>
    </location>
</feature>
<accession>L8FX67</accession>
<protein>
    <submittedName>
        <fullName evidence="2">Uncharacterized protein</fullName>
    </submittedName>
</protein>
<evidence type="ECO:0000313" key="3">
    <source>
        <dbReference type="Proteomes" id="UP000011064"/>
    </source>
</evidence>
<feature type="compositionally biased region" description="Basic and acidic residues" evidence="1">
    <location>
        <begin position="1"/>
        <end position="21"/>
    </location>
</feature>
<dbReference type="AlphaFoldDB" id="L8FX67"/>